<evidence type="ECO:0000313" key="1">
    <source>
        <dbReference type="EMBL" id="SHG33278.1"/>
    </source>
</evidence>
<proteinExistence type="predicted"/>
<dbReference type="EMBL" id="FQUO01000026">
    <property type="protein sequence ID" value="SHG33278.1"/>
    <property type="molecule type" value="Genomic_DNA"/>
</dbReference>
<keyword evidence="2" id="KW-1185">Reference proteome</keyword>
<dbReference type="Proteomes" id="UP000184368">
    <property type="component" value="Unassembled WGS sequence"/>
</dbReference>
<evidence type="ECO:0000313" key="2">
    <source>
        <dbReference type="Proteomes" id="UP000184368"/>
    </source>
</evidence>
<name>A0A1M5IY34_9BACT</name>
<dbReference type="STRING" id="1302690.BUE76_05490"/>
<gene>
    <name evidence="1" type="ORF">SAMN05444008_12635</name>
</gene>
<protein>
    <submittedName>
        <fullName evidence="1">Uncharacterized protein</fullName>
    </submittedName>
</protein>
<accession>A0A1M5IY34</accession>
<reference evidence="1 2" key="1">
    <citation type="submission" date="2016-11" db="EMBL/GenBank/DDBJ databases">
        <authorList>
            <person name="Jaros S."/>
            <person name="Januszkiewicz K."/>
            <person name="Wedrychowicz H."/>
        </authorList>
    </citation>
    <scope>NUCLEOTIDE SEQUENCE [LARGE SCALE GENOMIC DNA]</scope>
    <source>
        <strain evidence="1 2">DSM 26897</strain>
    </source>
</reference>
<organism evidence="1 2">
    <name type="scientific">Cnuella takakiae</name>
    <dbReference type="NCBI Taxonomy" id="1302690"/>
    <lineage>
        <taxon>Bacteria</taxon>
        <taxon>Pseudomonadati</taxon>
        <taxon>Bacteroidota</taxon>
        <taxon>Chitinophagia</taxon>
        <taxon>Chitinophagales</taxon>
        <taxon>Chitinophagaceae</taxon>
        <taxon>Cnuella</taxon>
    </lineage>
</organism>
<dbReference type="AlphaFoldDB" id="A0A1M5IY34"/>
<sequence length="66" mass="7277">MDHITNKVVFVHGQKATKCDSGNNYNCSIAGSGMAVQVQQLQEDRGFLQQVQANWEMAHSAIIITN</sequence>